<sequence>MRLRSSRTKLPAAAYCVQPTEPPAQASVFTSRLLVGRCRRLPGFHASSLCVTTTTTICGVLALARAYFVPPRLVAAQSHRRSLRSLTPKAAVELWAWEREDAQRRSCCY</sequence>
<organism evidence="1 2">
    <name type="scientific">Plectus sambesii</name>
    <dbReference type="NCBI Taxonomy" id="2011161"/>
    <lineage>
        <taxon>Eukaryota</taxon>
        <taxon>Metazoa</taxon>
        <taxon>Ecdysozoa</taxon>
        <taxon>Nematoda</taxon>
        <taxon>Chromadorea</taxon>
        <taxon>Plectida</taxon>
        <taxon>Plectina</taxon>
        <taxon>Plectoidea</taxon>
        <taxon>Plectidae</taxon>
        <taxon>Plectus</taxon>
    </lineage>
</organism>
<evidence type="ECO:0000313" key="1">
    <source>
        <dbReference type="Proteomes" id="UP000887566"/>
    </source>
</evidence>
<evidence type="ECO:0000313" key="2">
    <source>
        <dbReference type="WBParaSite" id="PSAMB.scaffold1272size33506.g12027.t1"/>
    </source>
</evidence>
<name>A0A914UUK3_9BILA</name>
<proteinExistence type="predicted"/>
<dbReference type="WBParaSite" id="PSAMB.scaffold1272size33506.g12027.t1">
    <property type="protein sequence ID" value="PSAMB.scaffold1272size33506.g12027.t1"/>
    <property type="gene ID" value="PSAMB.scaffold1272size33506.g12027"/>
</dbReference>
<reference evidence="2" key="1">
    <citation type="submission" date="2022-11" db="UniProtKB">
        <authorList>
            <consortium name="WormBaseParasite"/>
        </authorList>
    </citation>
    <scope>IDENTIFICATION</scope>
</reference>
<dbReference type="Proteomes" id="UP000887566">
    <property type="component" value="Unplaced"/>
</dbReference>
<dbReference type="AlphaFoldDB" id="A0A914UUK3"/>
<protein>
    <submittedName>
        <fullName evidence="2">Uncharacterized protein</fullName>
    </submittedName>
</protein>
<accession>A0A914UUK3</accession>
<keyword evidence="1" id="KW-1185">Reference proteome</keyword>